<dbReference type="EMBL" id="CAJOBO010005836">
    <property type="protein sequence ID" value="CAF4551756.1"/>
    <property type="molecule type" value="Genomic_DNA"/>
</dbReference>
<sequence>MDYVQIYDERKKSTARLLIAADNILKKDYLNIYFRGAIGIFFFDQQLNQDVYIPPDDNGNFRFNWDQDIIYKLVYSNDSRSLSMSASSSTTKSWNILTIIG</sequence>
<protein>
    <submittedName>
        <fullName evidence="2">Uncharacterized protein</fullName>
    </submittedName>
</protein>
<dbReference type="Proteomes" id="UP000663873">
    <property type="component" value="Unassembled WGS sequence"/>
</dbReference>
<evidence type="ECO:0000313" key="5">
    <source>
        <dbReference type="Proteomes" id="UP000663873"/>
    </source>
</evidence>
<dbReference type="EMBL" id="CAJOBS010006002">
    <property type="protein sequence ID" value="CAF4907724.1"/>
    <property type="molecule type" value="Genomic_DNA"/>
</dbReference>
<accession>A0A820YNE7</accession>
<evidence type="ECO:0000313" key="2">
    <source>
        <dbReference type="EMBL" id="CAF4551756.1"/>
    </source>
</evidence>
<comment type="caution">
    <text evidence="2">The sequence shown here is derived from an EMBL/GenBank/DDBJ whole genome shotgun (WGS) entry which is preliminary data.</text>
</comment>
<reference evidence="2" key="1">
    <citation type="submission" date="2021-02" db="EMBL/GenBank/DDBJ databases">
        <authorList>
            <person name="Nowell W R."/>
        </authorList>
    </citation>
    <scope>NUCLEOTIDE SEQUENCE</scope>
</reference>
<proteinExistence type="predicted"/>
<gene>
    <name evidence="2" type="ORF">HFQ381_LOCUS30919</name>
    <name evidence="3" type="ORF">TOA249_LOCUS31158</name>
    <name evidence="1" type="ORF">UJA718_LOCUS28305</name>
</gene>
<dbReference type="AlphaFoldDB" id="A0A820YNE7"/>
<dbReference type="EMBL" id="CAJOBP010008338">
    <property type="protein sequence ID" value="CAF4532680.1"/>
    <property type="molecule type" value="Genomic_DNA"/>
</dbReference>
<evidence type="ECO:0000313" key="4">
    <source>
        <dbReference type="Proteomes" id="UP000663851"/>
    </source>
</evidence>
<keyword evidence="5" id="KW-1185">Reference proteome</keyword>
<evidence type="ECO:0000313" key="1">
    <source>
        <dbReference type="EMBL" id="CAF4532680.1"/>
    </source>
</evidence>
<dbReference type="Proteomes" id="UP000663838">
    <property type="component" value="Unassembled WGS sequence"/>
</dbReference>
<dbReference type="Proteomes" id="UP000663851">
    <property type="component" value="Unassembled WGS sequence"/>
</dbReference>
<organism evidence="2 4">
    <name type="scientific">Rotaria socialis</name>
    <dbReference type="NCBI Taxonomy" id="392032"/>
    <lineage>
        <taxon>Eukaryota</taxon>
        <taxon>Metazoa</taxon>
        <taxon>Spiralia</taxon>
        <taxon>Gnathifera</taxon>
        <taxon>Rotifera</taxon>
        <taxon>Eurotatoria</taxon>
        <taxon>Bdelloidea</taxon>
        <taxon>Philodinida</taxon>
        <taxon>Philodinidae</taxon>
        <taxon>Rotaria</taxon>
    </lineage>
</organism>
<feature type="non-terminal residue" evidence="2">
    <location>
        <position position="1"/>
    </location>
</feature>
<evidence type="ECO:0000313" key="3">
    <source>
        <dbReference type="EMBL" id="CAF4907724.1"/>
    </source>
</evidence>
<name>A0A820YNE7_9BILA</name>